<dbReference type="InterPro" id="IPR009072">
    <property type="entry name" value="Histone-fold"/>
</dbReference>
<protein>
    <recommendedName>
        <fullName evidence="7">Transcription initiation factor TFIID subunit 12 domain-containing protein</fullName>
    </recommendedName>
</protein>
<keyword evidence="9" id="KW-1185">Reference proteome</keyword>
<dbReference type="GO" id="GO:0000124">
    <property type="term" value="C:SAGA complex"/>
    <property type="evidence" value="ECO:0007669"/>
    <property type="project" value="InterPro"/>
</dbReference>
<feature type="compositionally biased region" description="Pro residues" evidence="6">
    <location>
        <begin position="17"/>
        <end position="36"/>
    </location>
</feature>
<dbReference type="FunFam" id="1.10.20.10:FF:000011">
    <property type="entry name" value="Transcription initiation factor TFIID subunit 12"/>
    <property type="match status" value="1"/>
</dbReference>
<evidence type="ECO:0000259" key="7">
    <source>
        <dbReference type="Pfam" id="PF03847"/>
    </source>
</evidence>
<keyword evidence="5" id="KW-0539">Nucleus</keyword>
<dbReference type="InterPro" id="IPR003228">
    <property type="entry name" value="TFIID_TAF12_dom"/>
</dbReference>
<evidence type="ECO:0000313" key="8">
    <source>
        <dbReference type="EMBL" id="ONK77598.1"/>
    </source>
</evidence>
<dbReference type="Proteomes" id="UP000243459">
    <property type="component" value="Chromosome 2"/>
</dbReference>
<gene>
    <name evidence="8" type="ORF">A4U43_C02F8340</name>
</gene>
<comment type="subcellular location">
    <subcellularLocation>
        <location evidence="1">Nucleus</location>
    </subcellularLocation>
</comment>
<evidence type="ECO:0000256" key="1">
    <source>
        <dbReference type="ARBA" id="ARBA00004123"/>
    </source>
</evidence>
<dbReference type="GO" id="GO:0003677">
    <property type="term" value="F:DNA binding"/>
    <property type="evidence" value="ECO:0007669"/>
    <property type="project" value="TreeGrafter"/>
</dbReference>
<dbReference type="GO" id="GO:0046982">
    <property type="term" value="F:protein heterodimerization activity"/>
    <property type="evidence" value="ECO:0007669"/>
    <property type="project" value="InterPro"/>
</dbReference>
<dbReference type="GO" id="GO:0017025">
    <property type="term" value="F:TBP-class protein binding"/>
    <property type="evidence" value="ECO:0007669"/>
    <property type="project" value="TreeGrafter"/>
</dbReference>
<feature type="region of interest" description="Disordered" evidence="6">
    <location>
        <begin position="156"/>
        <end position="316"/>
    </location>
</feature>
<sequence>METPPSTSAPTDAPAPSSDPPPSSSSDPPPSTPIEPPASSAPSPNPSPSPAQSQTLEPQQPPQLQQRTLPAISRPRPPTQPIPRSGLGGGGIGVPAGYSHHHAAVVCSFFRPFGGPSSSHMQPFAAVPRGSVGGPDQARQPVPGVQTIGMIGSLSTSQMRPTGALGQNQQRLGQPQLRSVTPPSQGLNSQKFPSHLGPRGPSITSPVTQSLASQSSQPLHQQWMSSQAKQSNVASLPSSSYRPQMRPPTMQQRPHLPQHHQQTSISQQQQQQKQHQLQQIQHMQQQSSLQNQSQDNHPLRNQPNIPSQHQASQALVPTVQKSNVQALAQPGLGSNDTEEISNDIISRKRIRELVTQVDRSEKLRPEIEDDLLEIADDFIESIVTAACHLAKHRKSTTLEAKDILVHVERHWNMSLPGFSGDEIKCYKKPSTNDIHKERLAMIKKSMIGTQDGGTSTKTPASGSGQAAANPKLH</sequence>
<proteinExistence type="inferred from homology"/>
<accession>A0A5P1FH10</accession>
<feature type="compositionally biased region" description="Low complexity" evidence="6">
    <location>
        <begin position="1"/>
        <end position="16"/>
    </location>
</feature>
<dbReference type="CDD" id="cd07981">
    <property type="entry name" value="HFD_TAF12"/>
    <property type="match status" value="1"/>
</dbReference>
<dbReference type="GO" id="GO:0051123">
    <property type="term" value="P:RNA polymerase II preinitiation complex assembly"/>
    <property type="evidence" value="ECO:0007669"/>
    <property type="project" value="TreeGrafter"/>
</dbReference>
<evidence type="ECO:0000313" key="9">
    <source>
        <dbReference type="Proteomes" id="UP000243459"/>
    </source>
</evidence>
<keyword evidence="4" id="KW-0804">Transcription</keyword>
<feature type="domain" description="Transcription initiation factor TFIID subunit 12" evidence="7">
    <location>
        <begin position="346"/>
        <end position="413"/>
    </location>
</feature>
<evidence type="ECO:0000256" key="4">
    <source>
        <dbReference type="ARBA" id="ARBA00023163"/>
    </source>
</evidence>
<dbReference type="SUPFAM" id="SSF47113">
    <property type="entry name" value="Histone-fold"/>
    <property type="match status" value="1"/>
</dbReference>
<feature type="compositionally biased region" description="Low complexity" evidence="6">
    <location>
        <begin position="242"/>
        <end position="294"/>
    </location>
</feature>
<dbReference type="PANTHER" id="PTHR12264">
    <property type="entry name" value="TRANSCRIPTION INITIATION FACTOR TFIID SUBUNIT 12"/>
    <property type="match status" value="1"/>
</dbReference>
<keyword evidence="3" id="KW-0805">Transcription regulation</keyword>
<dbReference type="AlphaFoldDB" id="A0A5P1FH10"/>
<feature type="compositionally biased region" description="Polar residues" evidence="6">
    <location>
        <begin position="156"/>
        <end position="192"/>
    </location>
</feature>
<evidence type="ECO:0000256" key="6">
    <source>
        <dbReference type="SAM" id="MobiDB-lite"/>
    </source>
</evidence>
<feature type="compositionally biased region" description="Polar residues" evidence="6">
    <location>
        <begin position="295"/>
        <end position="316"/>
    </location>
</feature>
<evidence type="ECO:0000256" key="2">
    <source>
        <dbReference type="ARBA" id="ARBA00007530"/>
    </source>
</evidence>
<organism evidence="8 9">
    <name type="scientific">Asparagus officinalis</name>
    <name type="common">Garden asparagus</name>
    <dbReference type="NCBI Taxonomy" id="4686"/>
    <lineage>
        <taxon>Eukaryota</taxon>
        <taxon>Viridiplantae</taxon>
        <taxon>Streptophyta</taxon>
        <taxon>Embryophyta</taxon>
        <taxon>Tracheophyta</taxon>
        <taxon>Spermatophyta</taxon>
        <taxon>Magnoliopsida</taxon>
        <taxon>Liliopsida</taxon>
        <taxon>Asparagales</taxon>
        <taxon>Asparagaceae</taxon>
        <taxon>Asparagoideae</taxon>
        <taxon>Asparagus</taxon>
    </lineage>
</organism>
<feature type="compositionally biased region" description="Polar residues" evidence="6">
    <location>
        <begin position="452"/>
        <end position="466"/>
    </location>
</feature>
<evidence type="ECO:0000256" key="5">
    <source>
        <dbReference type="ARBA" id="ARBA00023242"/>
    </source>
</evidence>
<reference evidence="9" key="1">
    <citation type="journal article" date="2017" name="Nat. Commun.">
        <title>The asparagus genome sheds light on the origin and evolution of a young Y chromosome.</title>
        <authorList>
            <person name="Harkess A."/>
            <person name="Zhou J."/>
            <person name="Xu C."/>
            <person name="Bowers J.E."/>
            <person name="Van der Hulst R."/>
            <person name="Ayyampalayam S."/>
            <person name="Mercati F."/>
            <person name="Riccardi P."/>
            <person name="McKain M.R."/>
            <person name="Kakrana A."/>
            <person name="Tang H."/>
            <person name="Ray J."/>
            <person name="Groenendijk J."/>
            <person name="Arikit S."/>
            <person name="Mathioni S.M."/>
            <person name="Nakano M."/>
            <person name="Shan H."/>
            <person name="Telgmann-Rauber A."/>
            <person name="Kanno A."/>
            <person name="Yue Z."/>
            <person name="Chen H."/>
            <person name="Li W."/>
            <person name="Chen Y."/>
            <person name="Xu X."/>
            <person name="Zhang Y."/>
            <person name="Luo S."/>
            <person name="Chen H."/>
            <person name="Gao J."/>
            <person name="Mao Z."/>
            <person name="Pires J.C."/>
            <person name="Luo M."/>
            <person name="Kudrna D."/>
            <person name="Wing R.A."/>
            <person name="Meyers B.C."/>
            <person name="Yi K."/>
            <person name="Kong H."/>
            <person name="Lavrijsen P."/>
            <person name="Sunseri F."/>
            <person name="Falavigna A."/>
            <person name="Ye Y."/>
            <person name="Leebens-Mack J.H."/>
            <person name="Chen G."/>
        </authorList>
    </citation>
    <scope>NUCLEOTIDE SEQUENCE [LARGE SCALE GENOMIC DNA]</scope>
    <source>
        <strain evidence="9">cv. DH0086</strain>
    </source>
</reference>
<name>A0A5P1FH10_ASPOF</name>
<evidence type="ECO:0000256" key="3">
    <source>
        <dbReference type="ARBA" id="ARBA00023015"/>
    </source>
</evidence>
<feature type="compositionally biased region" description="Polar residues" evidence="6">
    <location>
        <begin position="202"/>
        <end position="241"/>
    </location>
</feature>
<feature type="region of interest" description="Disordered" evidence="6">
    <location>
        <begin position="448"/>
        <end position="473"/>
    </location>
</feature>
<comment type="similarity">
    <text evidence="2">Belongs to the TAF12 family.</text>
</comment>
<dbReference type="OMA" id="HPRPYHA"/>
<dbReference type="EMBL" id="CM007382">
    <property type="protein sequence ID" value="ONK77598.1"/>
    <property type="molecule type" value="Genomic_DNA"/>
</dbReference>
<dbReference type="PANTHER" id="PTHR12264:SF21">
    <property type="entry name" value="TRANSCRIPTION INITIATION FACTOR TFIID SUBUNIT 12"/>
    <property type="match status" value="1"/>
</dbReference>
<dbReference type="Gene3D" id="1.10.20.10">
    <property type="entry name" value="Histone, subunit A"/>
    <property type="match status" value="1"/>
</dbReference>
<dbReference type="GO" id="GO:0005669">
    <property type="term" value="C:transcription factor TFIID complex"/>
    <property type="evidence" value="ECO:0007669"/>
    <property type="project" value="InterPro"/>
</dbReference>
<dbReference type="Gramene" id="ONK77598">
    <property type="protein sequence ID" value="ONK77598"/>
    <property type="gene ID" value="A4U43_C02F8340"/>
</dbReference>
<feature type="compositionally biased region" description="Low complexity" evidence="6">
    <location>
        <begin position="50"/>
        <end position="70"/>
    </location>
</feature>
<feature type="region of interest" description="Disordered" evidence="6">
    <location>
        <begin position="1"/>
        <end position="90"/>
    </location>
</feature>
<dbReference type="Pfam" id="PF03847">
    <property type="entry name" value="TFIID_20kDa"/>
    <property type="match status" value="1"/>
</dbReference>
<dbReference type="OrthoDB" id="2193432at2759"/>
<dbReference type="InterPro" id="IPR037794">
    <property type="entry name" value="TAF12"/>
</dbReference>